<proteinExistence type="inferred from homology"/>
<evidence type="ECO:0000313" key="5">
    <source>
        <dbReference type="Proteomes" id="UP000245768"/>
    </source>
</evidence>
<reference evidence="4 5" key="1">
    <citation type="journal article" date="2018" name="Mol. Biol. Evol.">
        <title>Broad Genomic Sampling Reveals a Smut Pathogenic Ancestry of the Fungal Clade Ustilaginomycotina.</title>
        <authorList>
            <person name="Kijpornyongpan T."/>
            <person name="Mondo S.J."/>
            <person name="Barry K."/>
            <person name="Sandor L."/>
            <person name="Lee J."/>
            <person name="Lipzen A."/>
            <person name="Pangilinan J."/>
            <person name="LaButti K."/>
            <person name="Hainaut M."/>
            <person name="Henrissat B."/>
            <person name="Grigoriev I.V."/>
            <person name="Spatafora J.W."/>
            <person name="Aime M.C."/>
        </authorList>
    </citation>
    <scope>NUCLEOTIDE SEQUENCE [LARGE SCALE GENOMIC DNA]</scope>
    <source>
        <strain evidence="4 5">MCA 4198</strain>
    </source>
</reference>
<dbReference type="PANTHER" id="PTHR10366">
    <property type="entry name" value="NAD DEPENDENT EPIMERASE/DEHYDRATASE"/>
    <property type="match status" value="1"/>
</dbReference>
<dbReference type="InterPro" id="IPR001509">
    <property type="entry name" value="Epimerase_deHydtase"/>
</dbReference>
<protein>
    <submittedName>
        <fullName evidence="4">Dihydroflavonol-4-reductase protein</fullName>
    </submittedName>
</protein>
<accession>A0A316YNY1</accession>
<keyword evidence="1" id="KW-0560">Oxidoreductase</keyword>
<dbReference type="Pfam" id="PF01370">
    <property type="entry name" value="Epimerase"/>
    <property type="match status" value="1"/>
</dbReference>
<dbReference type="AlphaFoldDB" id="A0A316YNY1"/>
<evidence type="ECO:0000259" key="3">
    <source>
        <dbReference type="Pfam" id="PF01370"/>
    </source>
</evidence>
<dbReference type="Gene3D" id="3.40.50.720">
    <property type="entry name" value="NAD(P)-binding Rossmann-like Domain"/>
    <property type="match status" value="1"/>
</dbReference>
<dbReference type="InterPro" id="IPR050425">
    <property type="entry name" value="NAD(P)_dehydrat-like"/>
</dbReference>
<dbReference type="EMBL" id="KZ819635">
    <property type="protein sequence ID" value="PWN91087.1"/>
    <property type="molecule type" value="Genomic_DNA"/>
</dbReference>
<dbReference type="PANTHER" id="PTHR10366:SF564">
    <property type="entry name" value="STEROL-4-ALPHA-CARBOXYLATE 3-DEHYDROGENASE, DECARBOXYLATING"/>
    <property type="match status" value="1"/>
</dbReference>
<feature type="domain" description="NAD-dependent epimerase/dehydratase" evidence="3">
    <location>
        <begin position="8"/>
        <end position="253"/>
    </location>
</feature>
<organism evidence="4 5">
    <name type="scientific">Acaromyces ingoldii</name>
    <dbReference type="NCBI Taxonomy" id="215250"/>
    <lineage>
        <taxon>Eukaryota</taxon>
        <taxon>Fungi</taxon>
        <taxon>Dikarya</taxon>
        <taxon>Basidiomycota</taxon>
        <taxon>Ustilaginomycotina</taxon>
        <taxon>Exobasidiomycetes</taxon>
        <taxon>Exobasidiales</taxon>
        <taxon>Cryptobasidiaceae</taxon>
        <taxon>Acaromyces</taxon>
    </lineage>
</organism>
<dbReference type="SUPFAM" id="SSF51735">
    <property type="entry name" value="NAD(P)-binding Rossmann-fold domains"/>
    <property type="match status" value="1"/>
</dbReference>
<dbReference type="STRING" id="215250.A0A316YNY1"/>
<dbReference type="InParanoid" id="A0A316YNY1"/>
<gene>
    <name evidence="4" type="ORF">FA10DRAFT_264979</name>
</gene>
<dbReference type="Proteomes" id="UP000245768">
    <property type="component" value="Unassembled WGS sequence"/>
</dbReference>
<sequence>MASSSDLVLITGGSSFIGLHALHQALQQGFRVRTTIRNEAKRSLIEAALKDYDASLDYTAIEYAHADLLSDAGWDDAARGARYVLHVASPFPAAQPKDEMELIRPAREGTLRVLRAAKRTGTCTRVVVTSSVAAVAYGNTPSEAGVFTEADWTNVDGPHVSAYVKSKTLAEQAAWDFVKSDEGSGLELATVNPVGVFGPPMRPEDGSTTCDIVKALLKGEIPLAPRIGFGIVDVRDVASLLLLAMVRPEANGERYLATAAPQAMSLLECGAALRSGLGQAASRTPTRELPDWFVRFGARFSGQLKAAADNLGKQGDVSNEKARALGWAPKTPEEALVATGQRFIDKGFC</sequence>
<dbReference type="GeneID" id="37042784"/>
<dbReference type="OrthoDB" id="2735536at2759"/>
<dbReference type="FunFam" id="3.40.50.720:FF:000336">
    <property type="entry name" value="Aldehyde reductase"/>
    <property type="match status" value="1"/>
</dbReference>
<evidence type="ECO:0000256" key="2">
    <source>
        <dbReference type="ARBA" id="ARBA00023445"/>
    </source>
</evidence>
<dbReference type="RefSeq" id="XP_025378285.1">
    <property type="nucleotide sequence ID" value="XM_025520868.1"/>
</dbReference>
<comment type="similarity">
    <text evidence="2">Belongs to the NAD(P)-dependent epimerase/dehydratase family. Dihydroflavonol-4-reductase subfamily.</text>
</comment>
<keyword evidence="5" id="KW-1185">Reference proteome</keyword>
<name>A0A316YNY1_9BASI</name>
<evidence type="ECO:0000256" key="1">
    <source>
        <dbReference type="ARBA" id="ARBA00023002"/>
    </source>
</evidence>
<dbReference type="InterPro" id="IPR036291">
    <property type="entry name" value="NAD(P)-bd_dom_sf"/>
</dbReference>
<dbReference type="GO" id="GO:0016616">
    <property type="term" value="F:oxidoreductase activity, acting on the CH-OH group of donors, NAD or NADP as acceptor"/>
    <property type="evidence" value="ECO:0007669"/>
    <property type="project" value="TreeGrafter"/>
</dbReference>
<evidence type="ECO:0000313" key="4">
    <source>
        <dbReference type="EMBL" id="PWN91087.1"/>
    </source>
</evidence>